<dbReference type="Gene3D" id="3.10.129.110">
    <property type="entry name" value="Polyketide synthase dehydratase"/>
    <property type="match status" value="1"/>
</dbReference>
<dbReference type="PROSITE" id="PS52004">
    <property type="entry name" value="KS3_2"/>
    <property type="match status" value="1"/>
</dbReference>
<dbReference type="SMART" id="SM01294">
    <property type="entry name" value="PKS_PP_betabranch"/>
    <property type="match status" value="1"/>
</dbReference>
<dbReference type="InterPro" id="IPR009081">
    <property type="entry name" value="PP-bd_ACP"/>
</dbReference>
<evidence type="ECO:0000259" key="10">
    <source>
        <dbReference type="PROSITE" id="PS52004"/>
    </source>
</evidence>
<dbReference type="SUPFAM" id="SSF53335">
    <property type="entry name" value="S-adenosyl-L-methionine-dependent methyltransferases"/>
    <property type="match status" value="1"/>
</dbReference>
<dbReference type="InterPro" id="IPR016039">
    <property type="entry name" value="Thiolase-like"/>
</dbReference>
<feature type="domain" description="PKS/mFAS DH" evidence="11">
    <location>
        <begin position="902"/>
        <end position="1184"/>
    </location>
</feature>
<dbReference type="PROSITE" id="PS01162">
    <property type="entry name" value="QOR_ZETA_CRYSTAL"/>
    <property type="match status" value="1"/>
</dbReference>
<keyword evidence="13" id="KW-1185">Reference proteome</keyword>
<dbReference type="PROSITE" id="PS00606">
    <property type="entry name" value="KS3_1"/>
    <property type="match status" value="1"/>
</dbReference>
<dbReference type="InterPro" id="IPR016036">
    <property type="entry name" value="Malonyl_transacylase_ACP-bd"/>
</dbReference>
<evidence type="ECO:0000256" key="5">
    <source>
        <dbReference type="ARBA" id="ARBA00023268"/>
    </source>
</evidence>
<dbReference type="InterPro" id="IPR013154">
    <property type="entry name" value="ADH-like_N"/>
</dbReference>
<dbReference type="InterPro" id="IPR016035">
    <property type="entry name" value="Acyl_Trfase/lysoPLipase"/>
</dbReference>
<evidence type="ECO:0000256" key="6">
    <source>
        <dbReference type="ARBA" id="ARBA00023315"/>
    </source>
</evidence>
<dbReference type="InterPro" id="IPR049551">
    <property type="entry name" value="PKS_DH_C"/>
</dbReference>
<dbReference type="CDD" id="cd00833">
    <property type="entry name" value="PKS"/>
    <property type="match status" value="1"/>
</dbReference>
<dbReference type="InterPro" id="IPR014030">
    <property type="entry name" value="Ketoacyl_synth_N"/>
</dbReference>
<dbReference type="Gene3D" id="3.40.50.150">
    <property type="entry name" value="Vaccinia Virus protein VP39"/>
    <property type="match status" value="1"/>
</dbReference>
<dbReference type="InterPro" id="IPR032821">
    <property type="entry name" value="PKS_assoc"/>
</dbReference>
<evidence type="ECO:0000256" key="1">
    <source>
        <dbReference type="ARBA" id="ARBA00022450"/>
    </source>
</evidence>
<keyword evidence="5" id="KW-0511">Multifunctional enzyme</keyword>
<feature type="region of interest" description="C-terminal hotdog fold" evidence="8">
    <location>
        <begin position="1036"/>
        <end position="1184"/>
    </location>
</feature>
<dbReference type="Gene3D" id="3.90.180.10">
    <property type="entry name" value="Medium-chain alcohol dehydrogenases, catalytic domain"/>
    <property type="match status" value="1"/>
</dbReference>
<dbReference type="Proteomes" id="UP000214566">
    <property type="component" value="Unassembled WGS sequence"/>
</dbReference>
<dbReference type="SMART" id="SM00823">
    <property type="entry name" value="PKS_PP"/>
    <property type="match status" value="1"/>
</dbReference>
<dbReference type="InterPro" id="IPR020843">
    <property type="entry name" value="ER"/>
</dbReference>
<keyword evidence="4" id="KW-0521">NADP</keyword>
<dbReference type="InterPro" id="IPR011032">
    <property type="entry name" value="GroES-like_sf"/>
</dbReference>
<dbReference type="Pfam" id="PF00109">
    <property type="entry name" value="ketoacyl-synt"/>
    <property type="match status" value="1"/>
</dbReference>
<dbReference type="InterPro" id="IPR029063">
    <property type="entry name" value="SAM-dependent_MTases_sf"/>
</dbReference>
<dbReference type="Pfam" id="PF00550">
    <property type="entry name" value="PP-binding"/>
    <property type="match status" value="1"/>
</dbReference>
<dbReference type="InterPro" id="IPR057326">
    <property type="entry name" value="KR_dom"/>
</dbReference>
<dbReference type="InterPro" id="IPR050091">
    <property type="entry name" value="PKS_NRPS_Biosynth_Enz"/>
</dbReference>
<dbReference type="InterPro" id="IPR049900">
    <property type="entry name" value="PKS_mFAS_DH"/>
</dbReference>
<dbReference type="SMART" id="SM00827">
    <property type="entry name" value="PKS_AT"/>
    <property type="match status" value="1"/>
</dbReference>
<keyword evidence="2" id="KW-0597">Phosphoprotein</keyword>
<dbReference type="Gene3D" id="3.40.366.10">
    <property type="entry name" value="Malonyl-Coenzyme A Acyl Carrier Protein, domain 2"/>
    <property type="match status" value="1"/>
</dbReference>
<dbReference type="InterPro" id="IPR020806">
    <property type="entry name" value="PKS_PP-bd"/>
</dbReference>
<dbReference type="Gene3D" id="3.30.70.3290">
    <property type="match status" value="1"/>
</dbReference>
<feature type="domain" description="Carrier" evidence="9">
    <location>
        <begin position="2397"/>
        <end position="2474"/>
    </location>
</feature>
<dbReference type="InterPro" id="IPR001227">
    <property type="entry name" value="Ac_transferase_dom_sf"/>
</dbReference>
<feature type="active site" description="Proton acceptor; for dehydratase activity" evidence="8">
    <location>
        <position position="931"/>
    </location>
</feature>
<sequence length="2526" mass="270567">MRLPGDLADAQSFWTALIEGADLVTQIDGSRWAVDALEHPKRGEPGRSVTFSAGVLSRIDTFDAAFFGISPREAELLDPQQRLLLELTWEALENAHVKPSTLAGRDCGVFVGISGLDYGMRMLDDLSKMGAHSMTGNTLSIAANRLSYAFDLHGPSMAIDTACSSSLVALHQACTALATGQASTALVGGANLLLHPYPFVGFTKASMLSAQGRCRAFAENGDGYVRAEGAAMFLLKPLHQAEQDGDRIWGVIRASGVNADGARKTGLTIPSADAQAELMRQVLRSARLLPEEIDYIEAHGTGTRIGDPIEARAIGQVYGAAARRAQPLPIGSVKSNLGHMEPASGMAGLLKALLILQHRTIPPSIHAQTLNPEIDFDALHLRVARQAMALEEQDRPLRVGINSFGFGGVNAHVILEEYRAGHGHTTPAQSPRLVPQPVLLPRRDGPPLPLLLSAKDDAALRELAARYLPLLSETHAAGRIRIAQAAWQGRDWLDMRLALPDLLDPDALDALRRFAEGESVPTLVHEQALPAPAKLAFVYNGNGAQWSGMGRKLLATSAVFRHALLQTASAIARHGGPDVLEVLDAQDPAVMDDTALAQPALFAVQVATTELLRSLGIDAKAACGHSVGEIAAAWAVGALDLNAAARVIVARSKAQALTRGTGRMAAVGLGVEAMRDTLARLQLDDALEIAAVNSPRNVTVSGFKTALDILRNALRPQPIFYRELDLDYAFHSRLMEPIRQGLQADLADLAHERSQTGLFYSTVSAAPLTSEALDADYWWRNVREPVQFGPTIDHMAAAGHRVFLEIGPHSILQRYIDETLQDGKHPGRALPTVRREADDLPALERAALRTALLGAPVDANAYFPADNDWKRAQLPAYPWQRKRYWAGHTAESCALIERSLVHPLLGWRLNDLPAAWENHLDPVKLPWLADHQVGHAVILPGAAYLEMALAAARAWHEDSAQTLVDHLEILSPVVFDGEHAHTLRVMLDPADGRVRIEGRRRLSHDAWALHARCQVRAGSAKHIPAPGQIPAPCAHAASIDGARLYAVASALGLDYGPAFRGLHALQVAPDTLQAQLAWAEHTTPAQGYVLHPAVLDQCFQATFGWFEAELATAARPTAFLPVGMERVTVRQADVGALATHLRARLVRRSPRSLLVDFDLLDADSHVLAEARGVRFRAAALTTQHTLPQAWATRAQLTPLQGDPVATAPLPSTPDLVEAIEHGFTAADLGAFRRYAEELAPLVDALPAAFARDALLPFAQPDGTLDPATLTRLRESHPLWTWCIGTLQDDGVLRRHTAGWQLRADELPPTTAIWQSALIDCPQAWPELLRMARVAESLAELAEGPTAQANDRAAEVASAASDVPWYAAAHQAALYGMRALVQRWPRNRRLRVLDVCANESSLLDALHAELPPDRSDLVYASSSETAVASLQAHMDGAAHSVATHIDPASFAVDAVDGLPEHFDVVLLDHVLHASPTPVAALAELAKRMAADAVLIIAERWPDRASNLLFGAQRNWWHTAGSGVVPSLMTPHAWTQALQAAGWQHVQSMTDPIAGAAGLGSFVVLARPPTTQARNTLEDRAPKRHALLVQDPAWRPMAEALVATLLGQGQYAHIATQAPDAATFANCDAAILFPALSTLQAGSQQLARDLDAVRRSLLQAAALEKPPCVWLVTQGGALAEEPQPGSNDPVPSALWGMVRVQRNEAPHLPMRLLDVPNPADLASAAAMATRIAHAVLHDDGEDETLLSAQGRFAPRIQAVDLGALAPASSAPQAAHDWRLDFTLPGQLRNLHWQVASRGAPQGDQIEIEAVAAGLNFRDLMYAMGLLSDEALEQGFAGAALGLEVAGRVLRCGPGVTRFKPGDDVLAFAGSSLASHVCVSERAAALKPPSWSFEQAATVPTVFFTVWYALVHLARLQAGERVLIHAAAGGVGLAAIQVAKLLGAEIFASAGNADKRAFVRLLGADHVLDSRSPDFDQAVLDLTQGEGVDVVLNSLAGQAIERNLRAMRPFGRFVELGKRDFYEDTTIGLRPFRNNISYFGFDADQLMALRPELSTRVFGEVMAQFAQGHLNPLPYTAFSADRIKDALRHMQQGRHIGKLIIDLRQRPTQVHTAAQAAPQLRLNAEASYLVTGGLSGFGLATAQWLVQQGARHLVLLGRRGLATPGLEPTLQALREQGAQVVVMACDVSDAAALQQALAPLGHALPPLRGVIHAAMVLDDALLPNLDATRFATVLAAKLGGALNLHQATLGMALDFFVLYSSATVMLGNPGQANYVAANAALEAFARSRRSQGLPALAVAWGPIGDVGVLTANAAARDALETRLGETPLQSAQALQALGRLIASGVSGLAVMPLDAATLRRALPDTASRRFADLWRMAGNSQGQDADGDVRAHLAQMPPEQARQAIAGMLAGEVAAILRLPPEAVPCARSLHDLGLDSLMAVELGLALEKRFGVTLPAMLINDNPTVERIADRVYAGLFGEGAADETSAQTQLVQSMAAQHAESGLDARQVQDLVEDLHTKTHGATRLIA</sequence>
<dbReference type="EMBL" id="FLMQ01000058">
    <property type="protein sequence ID" value="SBP89995.1"/>
    <property type="molecule type" value="Genomic_DNA"/>
</dbReference>
<dbReference type="GO" id="GO:0004315">
    <property type="term" value="F:3-oxoacyl-[acyl-carrier-protein] synthase activity"/>
    <property type="evidence" value="ECO:0007669"/>
    <property type="project" value="InterPro"/>
</dbReference>
<dbReference type="SUPFAM" id="SSF50129">
    <property type="entry name" value="GroES-like"/>
    <property type="match status" value="1"/>
</dbReference>
<comment type="function">
    <text evidence="7">Involved in production of the polyketide antibiotic thailandamide.</text>
</comment>
<feature type="active site" description="Proton donor; for dehydratase activity" evidence="8">
    <location>
        <position position="1096"/>
    </location>
</feature>
<feature type="domain" description="Ketosynthase family 3 (KS3)" evidence="10">
    <location>
        <begin position="1"/>
        <end position="417"/>
    </location>
</feature>
<dbReference type="Pfam" id="PF00698">
    <property type="entry name" value="Acyl_transf_1"/>
    <property type="match status" value="1"/>
</dbReference>
<dbReference type="SMART" id="SM00822">
    <property type="entry name" value="PKS_KR"/>
    <property type="match status" value="1"/>
</dbReference>
<evidence type="ECO:0000313" key="12">
    <source>
        <dbReference type="EMBL" id="SBP89995.1"/>
    </source>
</evidence>
<dbReference type="InterPro" id="IPR036291">
    <property type="entry name" value="NAD(P)-bd_dom_sf"/>
</dbReference>
<dbReference type="Pfam" id="PF13489">
    <property type="entry name" value="Methyltransf_23"/>
    <property type="match status" value="1"/>
</dbReference>
<keyword evidence="3" id="KW-0808">Transferase</keyword>
<accession>A0A238D9R7</accession>
<dbReference type="Gene3D" id="1.10.1200.10">
    <property type="entry name" value="ACP-like"/>
    <property type="match status" value="1"/>
</dbReference>
<dbReference type="PROSITE" id="PS52019">
    <property type="entry name" value="PKS_MFAS_DH"/>
    <property type="match status" value="1"/>
</dbReference>
<dbReference type="PROSITE" id="PS50075">
    <property type="entry name" value="CARRIER"/>
    <property type="match status" value="1"/>
</dbReference>
<dbReference type="GO" id="GO:0004312">
    <property type="term" value="F:fatty acid synthase activity"/>
    <property type="evidence" value="ECO:0007669"/>
    <property type="project" value="TreeGrafter"/>
</dbReference>
<dbReference type="GO" id="GO:0006633">
    <property type="term" value="P:fatty acid biosynthetic process"/>
    <property type="evidence" value="ECO:0007669"/>
    <property type="project" value="InterPro"/>
</dbReference>
<dbReference type="Pfam" id="PF08659">
    <property type="entry name" value="KR"/>
    <property type="match status" value="1"/>
</dbReference>
<keyword evidence="6" id="KW-0012">Acyltransferase</keyword>
<dbReference type="GO" id="GO:0031177">
    <property type="term" value="F:phosphopantetheine binding"/>
    <property type="evidence" value="ECO:0007669"/>
    <property type="project" value="InterPro"/>
</dbReference>
<dbReference type="GO" id="GO:0016491">
    <property type="term" value="F:oxidoreductase activity"/>
    <property type="evidence" value="ECO:0007669"/>
    <property type="project" value="InterPro"/>
</dbReference>
<dbReference type="Pfam" id="PF02801">
    <property type="entry name" value="Ketoacyl-synt_C"/>
    <property type="match status" value="1"/>
</dbReference>
<feature type="region of interest" description="N-terminal hotdog fold" evidence="8">
    <location>
        <begin position="902"/>
        <end position="1022"/>
    </location>
</feature>
<reference evidence="12 13" key="1">
    <citation type="submission" date="2016-06" db="EMBL/GenBank/DDBJ databases">
        <authorList>
            <person name="Kjaerup R.B."/>
            <person name="Dalgaard T.S."/>
            <person name="Juul-Madsen H.R."/>
        </authorList>
    </citation>
    <scope>NUCLEOTIDE SEQUENCE [LARGE SCALE GENOMIC DNA]</scope>
    <source>
        <strain evidence="12 13">DSM 16361</strain>
    </source>
</reference>
<dbReference type="FunFam" id="3.40.50.720:FF:000209">
    <property type="entry name" value="Polyketide synthase Pks12"/>
    <property type="match status" value="1"/>
</dbReference>
<dbReference type="PANTHER" id="PTHR43775">
    <property type="entry name" value="FATTY ACID SYNTHASE"/>
    <property type="match status" value="1"/>
</dbReference>
<dbReference type="Pfam" id="PF21089">
    <property type="entry name" value="PKS_DH_N"/>
    <property type="match status" value="1"/>
</dbReference>
<keyword evidence="1" id="KW-0596">Phosphopantetheine</keyword>
<dbReference type="InterPro" id="IPR036736">
    <property type="entry name" value="ACP-like_sf"/>
</dbReference>
<dbReference type="SUPFAM" id="SSF52151">
    <property type="entry name" value="FabD/lysophospholipase-like"/>
    <property type="match status" value="1"/>
</dbReference>
<dbReference type="Pfam" id="PF16197">
    <property type="entry name" value="KAsynt_C_assoc"/>
    <property type="match status" value="1"/>
</dbReference>
<dbReference type="SMART" id="SM00825">
    <property type="entry name" value="PKS_KS"/>
    <property type="match status" value="1"/>
</dbReference>
<dbReference type="InterPro" id="IPR013968">
    <property type="entry name" value="PKS_KR"/>
</dbReference>
<dbReference type="InterPro" id="IPR042104">
    <property type="entry name" value="PKS_dehydratase_sf"/>
</dbReference>
<dbReference type="Gene3D" id="3.40.47.10">
    <property type="match status" value="1"/>
</dbReference>
<dbReference type="InterPro" id="IPR014043">
    <property type="entry name" value="Acyl_transferase_dom"/>
</dbReference>
<evidence type="ECO:0000256" key="2">
    <source>
        <dbReference type="ARBA" id="ARBA00022553"/>
    </source>
</evidence>
<dbReference type="InterPro" id="IPR020841">
    <property type="entry name" value="PKS_Beta-ketoAc_synthase_dom"/>
</dbReference>
<dbReference type="Pfam" id="PF00107">
    <property type="entry name" value="ADH_zinc_N"/>
    <property type="match status" value="1"/>
</dbReference>
<dbReference type="FunFam" id="3.40.47.10:FF:000019">
    <property type="entry name" value="Polyketide synthase type I"/>
    <property type="match status" value="1"/>
</dbReference>
<dbReference type="Pfam" id="PF14765">
    <property type="entry name" value="PS-DH"/>
    <property type="match status" value="1"/>
</dbReference>
<gene>
    <name evidence="12" type="primary">rkpA</name>
    <name evidence="12" type="synonym">wcbR</name>
    <name evidence="12" type="ORF">THIARS_90145</name>
</gene>
<dbReference type="InterPro" id="IPR014031">
    <property type="entry name" value="Ketoacyl_synth_C"/>
</dbReference>
<dbReference type="PANTHER" id="PTHR43775:SF37">
    <property type="entry name" value="SI:DKEY-61P9.11"/>
    <property type="match status" value="1"/>
</dbReference>
<evidence type="ECO:0000259" key="9">
    <source>
        <dbReference type="PROSITE" id="PS50075"/>
    </source>
</evidence>
<dbReference type="Gene3D" id="3.40.50.720">
    <property type="entry name" value="NAD(P)-binding Rossmann-like Domain"/>
    <property type="match status" value="3"/>
</dbReference>
<dbReference type="SUPFAM" id="SSF53901">
    <property type="entry name" value="Thiolase-like"/>
    <property type="match status" value="1"/>
</dbReference>
<dbReference type="InterPro" id="IPR002364">
    <property type="entry name" value="Quin_OxRdtase/zeta-crystal_CS"/>
</dbReference>
<dbReference type="Pfam" id="PF08240">
    <property type="entry name" value="ADH_N"/>
    <property type="match status" value="1"/>
</dbReference>
<dbReference type="GO" id="GO:0008270">
    <property type="term" value="F:zinc ion binding"/>
    <property type="evidence" value="ECO:0007669"/>
    <property type="project" value="InterPro"/>
</dbReference>
<evidence type="ECO:0000256" key="3">
    <source>
        <dbReference type="ARBA" id="ARBA00022679"/>
    </source>
</evidence>
<dbReference type="CDD" id="cd05195">
    <property type="entry name" value="enoyl_red"/>
    <property type="match status" value="1"/>
</dbReference>
<dbReference type="InterPro" id="IPR018201">
    <property type="entry name" value="Ketoacyl_synth_AS"/>
</dbReference>
<dbReference type="SUPFAM" id="SSF51735">
    <property type="entry name" value="NAD(P)-binding Rossmann-fold domains"/>
    <property type="match status" value="3"/>
</dbReference>
<dbReference type="InterPro" id="IPR049552">
    <property type="entry name" value="PKS_DH_N"/>
</dbReference>
<dbReference type="InterPro" id="IPR020807">
    <property type="entry name" value="PKS_DH"/>
</dbReference>
<organism evidence="12 13">
    <name type="scientific">Thiomonas delicata</name>
    <name type="common">Thiomonas cuprina</name>
    <dbReference type="NCBI Taxonomy" id="364030"/>
    <lineage>
        <taxon>Bacteria</taxon>
        <taxon>Pseudomonadati</taxon>
        <taxon>Pseudomonadota</taxon>
        <taxon>Betaproteobacteria</taxon>
        <taxon>Burkholderiales</taxon>
        <taxon>Thiomonas</taxon>
    </lineage>
</organism>
<protein>
    <submittedName>
        <fullName evidence="12">Putative type I polyketide synthase</fullName>
    </submittedName>
</protein>
<dbReference type="InterPro" id="IPR013149">
    <property type="entry name" value="ADH-like_C"/>
</dbReference>
<name>A0A238D9R7_THIDL</name>
<evidence type="ECO:0000256" key="7">
    <source>
        <dbReference type="ARBA" id="ARBA00054155"/>
    </source>
</evidence>
<evidence type="ECO:0000313" key="13">
    <source>
        <dbReference type="Proteomes" id="UP000214566"/>
    </source>
</evidence>
<evidence type="ECO:0000256" key="4">
    <source>
        <dbReference type="ARBA" id="ARBA00022857"/>
    </source>
</evidence>
<dbReference type="SMART" id="SM00829">
    <property type="entry name" value="PKS_ER"/>
    <property type="match status" value="1"/>
</dbReference>
<proteinExistence type="predicted"/>
<dbReference type="SMART" id="SM00826">
    <property type="entry name" value="PKS_DH"/>
    <property type="match status" value="1"/>
</dbReference>
<evidence type="ECO:0000256" key="8">
    <source>
        <dbReference type="PROSITE-ProRule" id="PRU01363"/>
    </source>
</evidence>
<evidence type="ECO:0000259" key="11">
    <source>
        <dbReference type="PROSITE" id="PS52019"/>
    </source>
</evidence>
<dbReference type="SUPFAM" id="SSF47336">
    <property type="entry name" value="ACP-like"/>
    <property type="match status" value="1"/>
</dbReference>
<dbReference type="SUPFAM" id="SSF55048">
    <property type="entry name" value="Probable ACP-binding domain of malonyl-CoA ACP transacylase"/>
    <property type="match status" value="1"/>
</dbReference>